<evidence type="ECO:0000313" key="11">
    <source>
        <dbReference type="Proteomes" id="UP001596989"/>
    </source>
</evidence>
<dbReference type="RefSeq" id="WP_377566519.1">
    <property type="nucleotide sequence ID" value="NZ_JBHTJZ010000033.1"/>
</dbReference>
<dbReference type="SUPFAM" id="SSF54919">
    <property type="entry name" value="Nucleoside diphosphate kinase, NDK"/>
    <property type="match status" value="1"/>
</dbReference>
<dbReference type="HAMAP" id="MF_00451">
    <property type="entry name" value="NDP_kinase"/>
    <property type="match status" value="1"/>
</dbReference>
<dbReference type="GO" id="GO:0004550">
    <property type="term" value="F:nucleoside diphosphate kinase activity"/>
    <property type="evidence" value="ECO:0007669"/>
    <property type="project" value="UniProtKB-EC"/>
</dbReference>
<dbReference type="PRINTS" id="PR01243">
    <property type="entry name" value="NUCDPKINASE"/>
</dbReference>
<keyword evidence="6" id="KW-0597">Phosphoprotein</keyword>
<dbReference type="InterPro" id="IPR036850">
    <property type="entry name" value="NDK-like_dom_sf"/>
</dbReference>
<keyword evidence="3 6" id="KW-0808">Transferase</keyword>
<reference evidence="11" key="1">
    <citation type="journal article" date="2019" name="Int. J. Syst. Evol. Microbiol.">
        <title>The Global Catalogue of Microorganisms (GCM) 10K type strain sequencing project: providing services to taxonomists for standard genome sequencing and annotation.</title>
        <authorList>
            <consortium name="The Broad Institute Genomics Platform"/>
            <consortium name="The Broad Institute Genome Sequencing Center for Infectious Disease"/>
            <person name="Wu L."/>
            <person name="Ma J."/>
        </authorList>
    </citation>
    <scope>NUCLEOTIDE SEQUENCE [LARGE SCALE GENOMIC DNA]</scope>
    <source>
        <strain evidence="11">CCUG 59129</strain>
    </source>
</reference>
<dbReference type="CDD" id="cd04413">
    <property type="entry name" value="NDPk_I"/>
    <property type="match status" value="1"/>
</dbReference>
<dbReference type="PANTHER" id="PTHR11349">
    <property type="entry name" value="NUCLEOSIDE DIPHOSPHATE KINASE"/>
    <property type="match status" value="1"/>
</dbReference>
<comment type="catalytic activity">
    <reaction evidence="6">
        <text>a ribonucleoside 5'-diphosphate + ATP = a ribonucleoside 5'-triphosphate + ADP</text>
        <dbReference type="Rhea" id="RHEA:18113"/>
        <dbReference type="ChEBI" id="CHEBI:30616"/>
        <dbReference type="ChEBI" id="CHEBI:57930"/>
        <dbReference type="ChEBI" id="CHEBI:61557"/>
        <dbReference type="ChEBI" id="CHEBI:456216"/>
        <dbReference type="EC" id="2.7.4.6"/>
    </reaction>
</comment>
<keyword evidence="6" id="KW-0460">Magnesium</keyword>
<comment type="function">
    <text evidence="6">Major role in the synthesis of nucleoside triphosphates other than ATP. The ATP gamma phosphate is transferred to the NDP beta phosphate via a ping-pong mechanism, using a phosphorylated active-site intermediate.</text>
</comment>
<evidence type="ECO:0000256" key="5">
    <source>
        <dbReference type="ARBA" id="ARBA00023080"/>
    </source>
</evidence>
<dbReference type="PROSITE" id="PS51374">
    <property type="entry name" value="NDPK_LIKE"/>
    <property type="match status" value="1"/>
</dbReference>
<dbReference type="Pfam" id="PF00334">
    <property type="entry name" value="NDK"/>
    <property type="match status" value="1"/>
</dbReference>
<dbReference type="NCBIfam" id="NF001908">
    <property type="entry name" value="PRK00668.1"/>
    <property type="match status" value="1"/>
</dbReference>
<feature type="binding site" evidence="6 7">
    <location>
        <position position="112"/>
    </location>
    <ligand>
        <name>ATP</name>
        <dbReference type="ChEBI" id="CHEBI:30616"/>
    </ligand>
</feature>
<keyword evidence="6" id="KW-0963">Cytoplasm</keyword>
<dbReference type="EMBL" id="JBHTJZ010000033">
    <property type="protein sequence ID" value="MFD0961191.1"/>
    <property type="molecule type" value="Genomic_DNA"/>
</dbReference>
<name>A0ABW3HUJ4_9BACL</name>
<comment type="catalytic activity">
    <reaction evidence="6">
        <text>a 2'-deoxyribonucleoside 5'-diphosphate + ATP = a 2'-deoxyribonucleoside 5'-triphosphate + ADP</text>
        <dbReference type="Rhea" id="RHEA:44640"/>
        <dbReference type="ChEBI" id="CHEBI:30616"/>
        <dbReference type="ChEBI" id="CHEBI:61560"/>
        <dbReference type="ChEBI" id="CHEBI:73316"/>
        <dbReference type="ChEBI" id="CHEBI:456216"/>
        <dbReference type="EC" id="2.7.4.6"/>
    </reaction>
</comment>
<dbReference type="Proteomes" id="UP001596989">
    <property type="component" value="Unassembled WGS sequence"/>
</dbReference>
<evidence type="ECO:0000259" key="9">
    <source>
        <dbReference type="SMART" id="SM00562"/>
    </source>
</evidence>
<accession>A0ABW3HUJ4</accession>
<protein>
    <recommendedName>
        <fullName evidence="6">Nucleoside diphosphate kinase</fullName>
        <shortName evidence="6">NDK</shortName>
        <shortName evidence="6">NDP kinase</shortName>
        <ecNumber evidence="6">2.7.4.6</ecNumber>
    </recommendedName>
    <alternativeName>
        <fullName evidence="6">Nucleoside-2-P kinase</fullName>
    </alternativeName>
</protein>
<evidence type="ECO:0000313" key="10">
    <source>
        <dbReference type="EMBL" id="MFD0961191.1"/>
    </source>
</evidence>
<comment type="subunit">
    <text evidence="6">Homotetramer.</text>
</comment>
<evidence type="ECO:0000256" key="8">
    <source>
        <dbReference type="RuleBase" id="RU004011"/>
    </source>
</evidence>
<dbReference type="SMART" id="SM00562">
    <property type="entry name" value="NDK"/>
    <property type="match status" value="1"/>
</dbReference>
<comment type="cofactor">
    <cofactor evidence="1 6">
        <name>Mg(2+)</name>
        <dbReference type="ChEBI" id="CHEBI:18420"/>
    </cofactor>
</comment>
<sequence>MNKTFVMVKPDGVARGLVGRIVARFEEKGFKLAQAQLMQLNRQQAEVHYEHLNEKPFFGELVDFITSGPVFAMELHGTNAVKNARSVIGATNPVEAAAGTIRGDYATDVASNIVHGSDSDESAEREIRNFFNINS</sequence>
<feature type="binding site" evidence="6 7">
    <location>
        <position position="102"/>
    </location>
    <ligand>
        <name>ATP</name>
        <dbReference type="ChEBI" id="CHEBI:30616"/>
    </ligand>
</feature>
<evidence type="ECO:0000256" key="4">
    <source>
        <dbReference type="ARBA" id="ARBA00022777"/>
    </source>
</evidence>
<comment type="subcellular location">
    <subcellularLocation>
        <location evidence="6">Cytoplasm</location>
    </subcellularLocation>
</comment>
<feature type="binding site" evidence="6 7">
    <location>
        <position position="9"/>
    </location>
    <ligand>
        <name>ATP</name>
        <dbReference type="ChEBI" id="CHEBI:30616"/>
    </ligand>
</feature>
<keyword evidence="5 6" id="KW-0546">Nucleotide metabolism</keyword>
<dbReference type="InterPro" id="IPR001564">
    <property type="entry name" value="Nucleoside_diP_kinase"/>
</dbReference>
<feature type="active site" description="Pros-phosphohistidine intermediate" evidence="6 7">
    <location>
        <position position="115"/>
    </location>
</feature>
<feature type="binding site" evidence="6 7">
    <location>
        <position position="91"/>
    </location>
    <ligand>
        <name>ATP</name>
        <dbReference type="ChEBI" id="CHEBI:30616"/>
    </ligand>
</feature>
<evidence type="ECO:0000256" key="7">
    <source>
        <dbReference type="PROSITE-ProRule" id="PRU00706"/>
    </source>
</evidence>
<keyword evidence="6" id="KW-0547">Nucleotide-binding</keyword>
<dbReference type="Gene3D" id="3.30.70.141">
    <property type="entry name" value="Nucleoside diphosphate kinase-like domain"/>
    <property type="match status" value="1"/>
</dbReference>
<keyword evidence="6" id="KW-0479">Metal-binding</keyword>
<evidence type="ECO:0000256" key="6">
    <source>
        <dbReference type="HAMAP-Rule" id="MF_00451"/>
    </source>
</evidence>
<comment type="caution">
    <text evidence="10">The sequence shown here is derived from an EMBL/GenBank/DDBJ whole genome shotgun (WGS) entry which is preliminary data.</text>
</comment>
<organism evidence="10 11">
    <name type="scientific">Paenibacillus chungangensis</name>
    <dbReference type="NCBI Taxonomy" id="696535"/>
    <lineage>
        <taxon>Bacteria</taxon>
        <taxon>Bacillati</taxon>
        <taxon>Bacillota</taxon>
        <taxon>Bacilli</taxon>
        <taxon>Bacillales</taxon>
        <taxon>Paenibacillaceae</taxon>
        <taxon>Paenibacillus</taxon>
    </lineage>
</organism>
<evidence type="ECO:0000256" key="1">
    <source>
        <dbReference type="ARBA" id="ARBA00001946"/>
    </source>
</evidence>
<gene>
    <name evidence="6 10" type="primary">ndk</name>
    <name evidence="10" type="ORF">ACFQ2I_17720</name>
</gene>
<dbReference type="InterPro" id="IPR034907">
    <property type="entry name" value="NDK-like_dom"/>
</dbReference>
<feature type="binding site" evidence="6 7">
    <location>
        <position position="57"/>
    </location>
    <ligand>
        <name>ATP</name>
        <dbReference type="ChEBI" id="CHEBI:30616"/>
    </ligand>
</feature>
<evidence type="ECO:0000256" key="2">
    <source>
        <dbReference type="ARBA" id="ARBA00008142"/>
    </source>
</evidence>
<keyword evidence="6" id="KW-0067">ATP-binding</keyword>
<feature type="domain" description="Nucleoside diphosphate kinase-like" evidence="9">
    <location>
        <begin position="1"/>
        <end position="135"/>
    </location>
</feature>
<keyword evidence="11" id="KW-1185">Reference proteome</keyword>
<proteinExistence type="inferred from homology"/>
<dbReference type="EC" id="2.7.4.6" evidence="6"/>
<evidence type="ECO:0000256" key="3">
    <source>
        <dbReference type="ARBA" id="ARBA00022679"/>
    </source>
</evidence>
<comment type="similarity">
    <text evidence="2 6 7 8">Belongs to the NDK family.</text>
</comment>
<keyword evidence="4 6" id="KW-0418">Kinase</keyword>
<feature type="binding site" evidence="6 7">
    <location>
        <position position="85"/>
    </location>
    <ligand>
        <name>ATP</name>
        <dbReference type="ChEBI" id="CHEBI:30616"/>
    </ligand>
</feature>